<reference evidence="3 4" key="1">
    <citation type="journal article" date="2015" name="MBio">
        <title>Genome sequence of the Drosophila melanogaster male-killing Spiroplasma strain MSRO endosymbiont.</title>
        <authorList>
            <person name="Paredes J.C."/>
            <person name="Herren J.K."/>
            <person name="Schupfer F."/>
            <person name="Marin R."/>
            <person name="Claverol S."/>
            <person name="Kuo C.H."/>
            <person name="Lemaitre B."/>
            <person name="Beven L."/>
        </authorList>
    </citation>
    <scope>NUCLEOTIDE SEQUENCE [LARGE SCALE GENOMIC DNA]</scope>
    <source>
        <strain evidence="3 4">MSRO</strain>
    </source>
</reference>
<dbReference type="Proteomes" id="UP000031565">
    <property type="component" value="Unassembled WGS sequence"/>
</dbReference>
<organism evidence="3 4">
    <name type="scientific">Spiroplasma poulsonii</name>
    <dbReference type="NCBI Taxonomy" id="2138"/>
    <lineage>
        <taxon>Bacteria</taxon>
        <taxon>Bacillati</taxon>
        <taxon>Mycoplasmatota</taxon>
        <taxon>Mollicutes</taxon>
        <taxon>Entomoplasmatales</taxon>
        <taxon>Spiroplasmataceae</taxon>
        <taxon>Spiroplasma</taxon>
    </lineage>
</organism>
<evidence type="ECO:0000256" key="1">
    <source>
        <dbReference type="ARBA" id="ARBA00006525"/>
    </source>
</evidence>
<evidence type="ECO:0000313" key="3">
    <source>
        <dbReference type="EMBL" id="PQM30792.1"/>
    </source>
</evidence>
<dbReference type="InterPro" id="IPR057666">
    <property type="entry name" value="DrpA_SLOG"/>
</dbReference>
<dbReference type="PANTHER" id="PTHR43022:SF1">
    <property type="entry name" value="PROTEIN SMF"/>
    <property type="match status" value="1"/>
</dbReference>
<sequence>MRWVLLFFALKYEGDWLKIYQALETKEKIAYEDLIDIETKITCQYVTIIDQDYPKALCNIYRPPFVLFYDGDLTIVNNKCHKLAICGTTKPDETGLLITKMLTKKIIRRKLILIVMLEKGINQCVIENLGFGNGVLIVKKWQDYAHICKKYPDVKFQIVISESYDGNLKKTKYELYRIMSGLMDGVIIVQSTPDDDTHRLVTLANHDGKEVFCFPERVTIANKNNIFIKNGSQLIESVNDIFCKL</sequence>
<comment type="similarity">
    <text evidence="1">Belongs to the DprA/Smf family.</text>
</comment>
<dbReference type="AlphaFoldDB" id="A0A2P6FBI1"/>
<dbReference type="InterPro" id="IPR003488">
    <property type="entry name" value="DprA"/>
</dbReference>
<name>A0A2P6FBI1_9MOLU</name>
<dbReference type="EMBL" id="JTLV02000001">
    <property type="protein sequence ID" value="PQM30792.1"/>
    <property type="molecule type" value="Genomic_DNA"/>
</dbReference>
<evidence type="ECO:0000259" key="2">
    <source>
        <dbReference type="Pfam" id="PF02481"/>
    </source>
</evidence>
<dbReference type="GO" id="GO:0009294">
    <property type="term" value="P:DNA-mediated transformation"/>
    <property type="evidence" value="ECO:0007669"/>
    <property type="project" value="InterPro"/>
</dbReference>
<dbReference type="Gene3D" id="3.40.50.450">
    <property type="match status" value="2"/>
</dbReference>
<gene>
    <name evidence="3" type="ORF">SMSRO_SF005810</name>
</gene>
<evidence type="ECO:0000313" key="4">
    <source>
        <dbReference type="Proteomes" id="UP000031565"/>
    </source>
</evidence>
<comment type="caution">
    <text evidence="3">The sequence shown here is derived from an EMBL/GenBank/DDBJ whole genome shotgun (WGS) entry which is preliminary data.</text>
</comment>
<dbReference type="Pfam" id="PF02481">
    <property type="entry name" value="DNA_processg_A"/>
    <property type="match status" value="1"/>
</dbReference>
<proteinExistence type="inferred from homology"/>
<dbReference type="PANTHER" id="PTHR43022">
    <property type="entry name" value="PROTEIN SMF"/>
    <property type="match status" value="1"/>
</dbReference>
<keyword evidence="4" id="KW-1185">Reference proteome</keyword>
<protein>
    <recommendedName>
        <fullName evidence="2">Smf/DprA SLOG domain-containing protein</fullName>
    </recommendedName>
</protein>
<dbReference type="OrthoDB" id="9785707at2"/>
<dbReference type="RefSeq" id="WP_040092978.1">
    <property type="nucleotide sequence ID" value="NZ_CM020866.1"/>
</dbReference>
<dbReference type="STRING" id="2138.SMSRO_v1c05510"/>
<feature type="domain" description="Smf/DprA SLOG" evidence="2">
    <location>
        <begin position="45"/>
        <end position="242"/>
    </location>
</feature>
<accession>A0A2P6FBI1</accession>